<proteinExistence type="predicted"/>
<protein>
    <submittedName>
        <fullName evidence="2">Urease-associated protein</fullName>
    </submittedName>
</protein>
<dbReference type="Pfam" id="PF09601">
    <property type="entry name" value="DUF2459"/>
    <property type="match status" value="1"/>
</dbReference>
<dbReference type="Proteomes" id="UP000030121">
    <property type="component" value="Unassembled WGS sequence"/>
</dbReference>
<dbReference type="STRING" id="1121899.GCA_000430025_00964"/>
<dbReference type="AlphaFoldDB" id="A0A0A2MD81"/>
<accession>A0A0A2MD81</accession>
<reference evidence="2 3" key="1">
    <citation type="submission" date="2013-09" db="EMBL/GenBank/DDBJ databases">
        <authorList>
            <person name="Zeng Z."/>
            <person name="Chen C."/>
        </authorList>
    </citation>
    <scope>NUCLEOTIDE SEQUENCE [LARGE SCALE GENOMIC DNA]</scope>
    <source>
        <strain evidence="2 3">GH29-5</strain>
    </source>
</reference>
<keyword evidence="3" id="KW-1185">Reference proteome</keyword>
<keyword evidence="1" id="KW-0812">Transmembrane</keyword>
<keyword evidence="1" id="KW-0472">Membrane</keyword>
<organism evidence="2 3">
    <name type="scientific">Flavobacterium suncheonense GH29-5 = DSM 17707</name>
    <dbReference type="NCBI Taxonomy" id="1121899"/>
    <lineage>
        <taxon>Bacteria</taxon>
        <taxon>Pseudomonadati</taxon>
        <taxon>Bacteroidota</taxon>
        <taxon>Flavobacteriia</taxon>
        <taxon>Flavobacteriales</taxon>
        <taxon>Flavobacteriaceae</taxon>
        <taxon>Flavobacterium</taxon>
    </lineage>
</organism>
<evidence type="ECO:0000313" key="2">
    <source>
        <dbReference type="EMBL" id="KGO90627.1"/>
    </source>
</evidence>
<sequence>MKKSLKLLLKTLLGITTFAILYVVAVLILSRIPVNADVTKPEAGIEIYLLSNGVHTDVVVPVKNQIIDWSEKVQFRHTKAQDTTAKYLAFGWGDKGFYLNTPTWADLKFSTAFNAASGLSTSAMHCTFYKRMKEDKQCKKITITEKQYQQLIAFIQDSFQTENDKIMKIETDAVYGNHDAFYEAKGRYNLFYTCNTWTNSALKAANQKACLWTVYDKGILRHYE</sequence>
<dbReference type="NCBIfam" id="TIGR02117">
    <property type="entry name" value="chp_urease_rgn"/>
    <property type="match status" value="1"/>
</dbReference>
<evidence type="ECO:0000256" key="1">
    <source>
        <dbReference type="SAM" id="Phobius"/>
    </source>
</evidence>
<keyword evidence="1" id="KW-1133">Transmembrane helix</keyword>
<gene>
    <name evidence="2" type="ORF">Q764_00450</name>
</gene>
<feature type="transmembrane region" description="Helical" evidence="1">
    <location>
        <begin position="7"/>
        <end position="29"/>
    </location>
</feature>
<name>A0A0A2MD81_9FLAO</name>
<dbReference type="EMBL" id="JRLW01000001">
    <property type="protein sequence ID" value="KGO90627.1"/>
    <property type="molecule type" value="Genomic_DNA"/>
</dbReference>
<comment type="caution">
    <text evidence="2">The sequence shown here is derived from an EMBL/GenBank/DDBJ whole genome shotgun (WGS) entry which is preliminary data.</text>
</comment>
<dbReference type="eggNOG" id="ENOG502Z9A2">
    <property type="taxonomic scope" value="Bacteria"/>
</dbReference>
<dbReference type="OrthoDB" id="211174at2"/>
<dbReference type="InterPro" id="IPR011727">
    <property type="entry name" value="CHP02117"/>
</dbReference>
<evidence type="ECO:0000313" key="3">
    <source>
        <dbReference type="Proteomes" id="UP000030121"/>
    </source>
</evidence>